<dbReference type="EMBL" id="JACORU010000001">
    <property type="protein sequence ID" value="MBC5763927.1"/>
    <property type="molecule type" value="Genomic_DNA"/>
</dbReference>
<comment type="caution">
    <text evidence="3">The sequence shown here is derived from an EMBL/GenBank/DDBJ whole genome shotgun (WGS) entry which is preliminary data.</text>
</comment>
<evidence type="ECO:0000256" key="2">
    <source>
        <dbReference type="SAM" id="SignalP"/>
    </source>
</evidence>
<dbReference type="Proteomes" id="UP000596827">
    <property type="component" value="Unassembled WGS sequence"/>
</dbReference>
<reference evidence="3" key="1">
    <citation type="submission" date="2020-08" db="EMBL/GenBank/DDBJ databases">
        <title>Ramlibacter sp. GTP1 16S ribosomal RNA gene genome sequencing and assembly.</title>
        <authorList>
            <person name="Kang M."/>
        </authorList>
    </citation>
    <scope>NUCLEOTIDE SEQUENCE</scope>
    <source>
        <strain evidence="3">GTP1</strain>
    </source>
</reference>
<name>A0A923S4A3_9BURK</name>
<sequence length="111" mass="11182">MIKTKLLIAAALASLMATTGAFAQGKGEVDEAQSRAAPTKKATKSEKAAAKAARKAEGTKQAKVDVPGGTGPESAGVAKVATKEERKTAAANRKANATDAVKKGQTTSGEK</sequence>
<dbReference type="RefSeq" id="WP_187080340.1">
    <property type="nucleotide sequence ID" value="NZ_JACORU010000001.1"/>
</dbReference>
<proteinExistence type="predicted"/>
<feature type="chain" id="PRO_5037415500" description="Cell envelope biogenesis protein TolA" evidence="2">
    <location>
        <begin position="24"/>
        <end position="111"/>
    </location>
</feature>
<feature type="compositionally biased region" description="Low complexity" evidence="1">
    <location>
        <begin position="89"/>
        <end position="98"/>
    </location>
</feature>
<evidence type="ECO:0000256" key="1">
    <source>
        <dbReference type="SAM" id="MobiDB-lite"/>
    </source>
</evidence>
<accession>A0A923S4A3</accession>
<keyword evidence="4" id="KW-1185">Reference proteome</keyword>
<gene>
    <name evidence="3" type="ORF">H8R02_05660</name>
</gene>
<evidence type="ECO:0000313" key="4">
    <source>
        <dbReference type="Proteomes" id="UP000596827"/>
    </source>
</evidence>
<feature type="signal peptide" evidence="2">
    <location>
        <begin position="1"/>
        <end position="23"/>
    </location>
</feature>
<keyword evidence="2" id="KW-0732">Signal</keyword>
<feature type="compositionally biased region" description="Basic and acidic residues" evidence="1">
    <location>
        <begin position="43"/>
        <end position="63"/>
    </location>
</feature>
<feature type="region of interest" description="Disordered" evidence="1">
    <location>
        <begin position="25"/>
        <end position="111"/>
    </location>
</feature>
<organism evidence="3 4">
    <name type="scientific">Ramlibacter albus</name>
    <dbReference type="NCBI Taxonomy" id="2079448"/>
    <lineage>
        <taxon>Bacteria</taxon>
        <taxon>Pseudomonadati</taxon>
        <taxon>Pseudomonadota</taxon>
        <taxon>Betaproteobacteria</taxon>
        <taxon>Burkholderiales</taxon>
        <taxon>Comamonadaceae</taxon>
        <taxon>Ramlibacter</taxon>
    </lineage>
</organism>
<evidence type="ECO:0008006" key="5">
    <source>
        <dbReference type="Google" id="ProtNLM"/>
    </source>
</evidence>
<dbReference type="AlphaFoldDB" id="A0A923S4A3"/>
<protein>
    <recommendedName>
        <fullName evidence="5">Cell envelope biogenesis protein TolA</fullName>
    </recommendedName>
</protein>
<evidence type="ECO:0000313" key="3">
    <source>
        <dbReference type="EMBL" id="MBC5763927.1"/>
    </source>
</evidence>